<name>X1SZ86_9ZZZZ</name>
<gene>
    <name evidence="1" type="ORF">S12H4_35389</name>
</gene>
<reference evidence="1" key="1">
    <citation type="journal article" date="2014" name="Front. Microbiol.">
        <title>High frequency of phylogenetically diverse reductive dehalogenase-homologous genes in deep subseafloor sedimentary metagenomes.</title>
        <authorList>
            <person name="Kawai M."/>
            <person name="Futagami T."/>
            <person name="Toyoda A."/>
            <person name="Takaki Y."/>
            <person name="Nishi S."/>
            <person name="Hori S."/>
            <person name="Arai W."/>
            <person name="Tsubouchi T."/>
            <person name="Morono Y."/>
            <person name="Uchiyama I."/>
            <person name="Ito T."/>
            <person name="Fujiyama A."/>
            <person name="Inagaki F."/>
            <person name="Takami H."/>
        </authorList>
    </citation>
    <scope>NUCLEOTIDE SEQUENCE</scope>
    <source>
        <strain evidence="1">Expedition CK06-06</strain>
    </source>
</reference>
<dbReference type="EMBL" id="BARW01021012">
    <property type="protein sequence ID" value="GAI98382.1"/>
    <property type="molecule type" value="Genomic_DNA"/>
</dbReference>
<comment type="caution">
    <text evidence="1">The sequence shown here is derived from an EMBL/GenBank/DDBJ whole genome shotgun (WGS) entry which is preliminary data.</text>
</comment>
<proteinExistence type="predicted"/>
<accession>X1SZ86</accession>
<evidence type="ECO:0000313" key="1">
    <source>
        <dbReference type="EMBL" id="GAI98382.1"/>
    </source>
</evidence>
<sequence length="44" mass="5038">MVKKSIILSPDSVSPEKIVEIIKRLEATRGELEKAKLIEERNFV</sequence>
<organism evidence="1">
    <name type="scientific">marine sediment metagenome</name>
    <dbReference type="NCBI Taxonomy" id="412755"/>
    <lineage>
        <taxon>unclassified sequences</taxon>
        <taxon>metagenomes</taxon>
        <taxon>ecological metagenomes</taxon>
    </lineage>
</organism>
<protein>
    <submittedName>
        <fullName evidence="1">Uncharacterized protein</fullName>
    </submittedName>
</protein>
<dbReference type="AlphaFoldDB" id="X1SZ86"/>